<feature type="domain" description="GAF" evidence="3">
    <location>
        <begin position="177"/>
        <end position="324"/>
    </location>
</feature>
<feature type="transmembrane region" description="Helical" evidence="2">
    <location>
        <begin position="12"/>
        <end position="35"/>
    </location>
</feature>
<keyword evidence="2" id="KW-1133">Transmembrane helix</keyword>
<sequence>MALILPKRRLLVKLVLLVIVPVLFLLLFVLALAIFPTPPASVWVGALVATLGYGLFAFLFLRAFILRFDKVEEVSKLLAAGKLDEPFHQNGQDEFMAITQAIHHTGEGLKHKTAFANHIGDGNLQATYEPTSADDQLGHSLLKIKENLLAVKDEDRKRNWTTDGLARFVEVMRTDKSLSELCHDILRNLVVLLRANQGTIFIINTTDTGDTLLNMQACYAFDRRKYLSKTITPGEGLIGQVFLEKRTAYLKNVPDNFIRITSGLGDANPRFVLIAPLKMNEDVVGVVELASFKEFEKHEIAFVEKIGETIAHNIISFRTAEHTRKLLQDSQEQTEHMRAQEEELRQNQEELQATQEEISRKYHELFRQLTSLNHQSRFDQLKSITSTKKRNVEYYFDIIRSQIITFSENKMVIDAMNAFTHAFDALPPENPAQMKESVKHYYTGEFMPRLLDNTSHVEKVENYLPPAGIATVLQYLFISSNPHPTGQKSLMITSRENSDYGRVHALYHPVMLSFLEKFGYYDIFLIDPITGNIVYSVFKEVDFGTSLLTGRYQTTNFGRVVKAAIESTDKNFVKLVDFEPYAPSYHAPASFIACPIYDNDKKTGILVFQMPINKINQILTGDNHWREDGLGESGETYMVGPDHKLRSISRDLIENKRHYLATLKASGYDEKILHQVDRMNTSILVEQLDLDSIDLALSGQSGTRIEKNSSGEELLNAYAPLSIPDVQWAILSSMKETEASQRINELRKQG</sequence>
<reference evidence="4 5" key="1">
    <citation type="submission" date="2016-11" db="EMBL/GenBank/DDBJ databases">
        <authorList>
            <person name="Jaros S."/>
            <person name="Januszkiewicz K."/>
            <person name="Wedrychowicz H."/>
        </authorList>
    </citation>
    <scope>NUCLEOTIDE SEQUENCE [LARGE SCALE GENOMIC DNA]</scope>
    <source>
        <strain evidence="4 5">DSM 24574</strain>
    </source>
</reference>
<feature type="coiled-coil region" evidence="1">
    <location>
        <begin position="327"/>
        <end position="364"/>
    </location>
</feature>
<keyword evidence="2" id="KW-0472">Membrane</keyword>
<protein>
    <submittedName>
        <fullName evidence="4">GAF domain-containing protein</fullName>
    </submittedName>
</protein>
<dbReference type="EMBL" id="FQWQ01000005">
    <property type="protein sequence ID" value="SHH92158.1"/>
    <property type="molecule type" value="Genomic_DNA"/>
</dbReference>
<gene>
    <name evidence="4" type="ORF">SAMN04488109_6110</name>
</gene>
<dbReference type="AlphaFoldDB" id="A0A1M5WXX4"/>
<dbReference type="SUPFAM" id="SSF55781">
    <property type="entry name" value="GAF domain-like"/>
    <property type="match status" value="1"/>
</dbReference>
<dbReference type="OrthoDB" id="1109395at2"/>
<evidence type="ECO:0000259" key="3">
    <source>
        <dbReference type="SMART" id="SM00065"/>
    </source>
</evidence>
<name>A0A1M5WXX4_9BACT</name>
<dbReference type="InterPro" id="IPR003018">
    <property type="entry name" value="GAF"/>
</dbReference>
<dbReference type="InterPro" id="IPR029016">
    <property type="entry name" value="GAF-like_dom_sf"/>
</dbReference>
<dbReference type="Gene3D" id="3.30.450.40">
    <property type="match status" value="1"/>
</dbReference>
<evidence type="ECO:0000256" key="2">
    <source>
        <dbReference type="SAM" id="Phobius"/>
    </source>
</evidence>
<dbReference type="SMART" id="SM00065">
    <property type="entry name" value="GAF"/>
    <property type="match status" value="1"/>
</dbReference>
<dbReference type="STRING" id="947013.SAMN04488109_6110"/>
<dbReference type="Proteomes" id="UP000184212">
    <property type="component" value="Unassembled WGS sequence"/>
</dbReference>
<proteinExistence type="predicted"/>
<evidence type="ECO:0000313" key="4">
    <source>
        <dbReference type="EMBL" id="SHH92158.1"/>
    </source>
</evidence>
<evidence type="ECO:0000256" key="1">
    <source>
        <dbReference type="SAM" id="Coils"/>
    </source>
</evidence>
<accession>A0A1M5WXX4</accession>
<evidence type="ECO:0000313" key="5">
    <source>
        <dbReference type="Proteomes" id="UP000184212"/>
    </source>
</evidence>
<keyword evidence="5" id="KW-1185">Reference proteome</keyword>
<dbReference type="Pfam" id="PF13185">
    <property type="entry name" value="GAF_2"/>
    <property type="match status" value="1"/>
</dbReference>
<keyword evidence="1" id="KW-0175">Coiled coil</keyword>
<organism evidence="4 5">
    <name type="scientific">Chryseolinea serpens</name>
    <dbReference type="NCBI Taxonomy" id="947013"/>
    <lineage>
        <taxon>Bacteria</taxon>
        <taxon>Pseudomonadati</taxon>
        <taxon>Bacteroidota</taxon>
        <taxon>Cytophagia</taxon>
        <taxon>Cytophagales</taxon>
        <taxon>Fulvivirgaceae</taxon>
        <taxon>Chryseolinea</taxon>
    </lineage>
</organism>
<keyword evidence="2" id="KW-0812">Transmembrane</keyword>
<feature type="transmembrane region" description="Helical" evidence="2">
    <location>
        <begin position="41"/>
        <end position="61"/>
    </location>
</feature>
<dbReference type="Gene3D" id="3.30.450.20">
    <property type="entry name" value="PAS domain"/>
    <property type="match status" value="1"/>
</dbReference>